<dbReference type="InterPro" id="IPR016024">
    <property type="entry name" value="ARM-type_fold"/>
</dbReference>
<comment type="caution">
    <text evidence="2">The sequence shown here is derived from an EMBL/GenBank/DDBJ whole genome shotgun (WGS) entry which is preliminary data.</text>
</comment>
<reference evidence="2 3" key="1">
    <citation type="submission" date="2024-04" db="EMBL/GenBank/DDBJ databases">
        <title>Tritrichomonas musculus Genome.</title>
        <authorList>
            <person name="Alves-Ferreira E."/>
            <person name="Grigg M."/>
            <person name="Lorenzi H."/>
            <person name="Galac M."/>
        </authorList>
    </citation>
    <scope>NUCLEOTIDE SEQUENCE [LARGE SCALE GENOMIC DNA]</scope>
    <source>
        <strain evidence="2 3">EAF2021</strain>
    </source>
</reference>
<evidence type="ECO:0000256" key="1">
    <source>
        <dbReference type="PROSITE-ProRule" id="PRU00103"/>
    </source>
</evidence>
<protein>
    <recommendedName>
        <fullName evidence="4">Importin N-terminal domain-containing protein</fullName>
    </recommendedName>
</protein>
<dbReference type="InterPro" id="IPR011989">
    <property type="entry name" value="ARM-like"/>
</dbReference>
<gene>
    <name evidence="2" type="ORF">M9Y10_004439</name>
</gene>
<dbReference type="SUPFAM" id="SSF48371">
    <property type="entry name" value="ARM repeat"/>
    <property type="match status" value="1"/>
</dbReference>
<evidence type="ECO:0008006" key="4">
    <source>
        <dbReference type="Google" id="ProtNLM"/>
    </source>
</evidence>
<proteinExistence type="predicted"/>
<accession>A0ABR2JSI5</accession>
<evidence type="ECO:0000313" key="3">
    <source>
        <dbReference type="Proteomes" id="UP001470230"/>
    </source>
</evidence>
<dbReference type="EMBL" id="JAPFFF010000010">
    <property type="protein sequence ID" value="KAK8881679.1"/>
    <property type="molecule type" value="Genomic_DNA"/>
</dbReference>
<dbReference type="Gene3D" id="1.25.10.10">
    <property type="entry name" value="Leucine-rich Repeat Variant"/>
    <property type="match status" value="1"/>
</dbReference>
<dbReference type="PROSITE" id="PS50077">
    <property type="entry name" value="HEAT_REPEAT"/>
    <property type="match status" value="1"/>
</dbReference>
<dbReference type="InterPro" id="IPR021133">
    <property type="entry name" value="HEAT_type_2"/>
</dbReference>
<keyword evidence="3" id="KW-1185">Reference proteome</keyword>
<evidence type="ECO:0000313" key="2">
    <source>
        <dbReference type="EMBL" id="KAK8881679.1"/>
    </source>
</evidence>
<sequence>MNLDEFTQTLISANSQNPQQSQFHELLMQFRKENYSEYISLNLMILQNPTDTNLAMLVTTILFNEVKTGKILEDPQLINTFLQIFLPLVPNILQLPNFLENFKIIISTTLSLIAIKKYEESDFTIQQYVIQLYQSNTAEYETFTINFVKEIIIGCEGLGGFQSDVLTNFLVMPLQNELSYIPRCKLFFGVVMRSPNDENLSKLFEAHYIQNPIPEKFMHDFLNIVIAFSEKRADFFHSHLSTFIPMLCEIAMNPENENRNMALFVFSAMGQGSPKMCQSVPEFFITVTQCLIRVMSETNESTQIEYDPNSSESCLIAGEVFKTIVENCESGNYMRCVISIFNQVLKQVAESNNLTEGPKQAIFHLPWPFVYSIVAAYSNLQYSNGITDLIYKNITGQRVYTQIVELVQQFVPLLQLKQTVPILRIEILNLYSSIACRLLNLFLPLTGEFLIPLLREIIESDDNPLVKLAASKTLKSMFRPVSKNTVGSSLITFFPSAFEMVLQMLSQAPPYLYKNLISCLTYFTLIGKPFLPYFDHYLSVLLNIYQQPNFEMDLKLKIVSSISMICTNLSIPIQNVETAFQNFLNDFIQIIQENQIDEYSNEKFFKSITALLRYLGNNASQLIMVLLPRALEKSNEDIQIVQIQKLEKMEATGFTEISETETYYRNFALDSDIQTVTRALSILNNILTSMKLNARPFIQDFINANQKWILNQYQIETIKPSAWVNLNTLINIYVKEPEMEDFINLFFDDFNATIDKTTVSIGFIVLQNLSNIMELEKPRPWFDEQRITLALSKIDLFLDKVINELRASIENIDRFQCEHESQEEGSLETVLSYISLILGHFLDIYTEVTINYMMKNNFIEKVQALYNSCNIENDSHKYFIIFSLEITTLYICKTNNNELALNWILNLFSIGEKHQGDASMKSFQFMINIFEKFELPDEFVANLQDEFEVFLQNVQYIVDHDSEHEDMISYSDWGQCAFAAFIQQNKDRIDYESAVQIFCELFPPSEENEISDYAFSLMVNLCYEQNPVVFSDNFPEIIDNLVSNMHFGMMKPNTSEKLINFLKGIITNPDYGPKVISVLSDSELKRNDEKILEILNAGAASLSQI</sequence>
<name>A0ABR2JSI5_9EUKA</name>
<dbReference type="Proteomes" id="UP001470230">
    <property type="component" value="Unassembled WGS sequence"/>
</dbReference>
<organism evidence="2 3">
    <name type="scientific">Tritrichomonas musculus</name>
    <dbReference type="NCBI Taxonomy" id="1915356"/>
    <lineage>
        <taxon>Eukaryota</taxon>
        <taxon>Metamonada</taxon>
        <taxon>Parabasalia</taxon>
        <taxon>Tritrichomonadida</taxon>
        <taxon>Tritrichomonadidae</taxon>
        <taxon>Tritrichomonas</taxon>
    </lineage>
</organism>
<feature type="repeat" description="HEAT" evidence="1">
    <location>
        <begin position="450"/>
        <end position="489"/>
    </location>
</feature>